<sequence length="262" mass="27643">MSLNFKRILACFIGLFLWCSNSIAAPLPDVIAAIEKSVVAVGSVTPNKRLATGRPAAIYGGTGFVVGSGNLAVTNYHVVGEQKLDDAKGERLAVFSGRGKNAKGRLAEIVAVDKAHDLAILRFEGPALPSVKLGNSEWRRSGESIALTGFPVGMVLGLYPVTHQGIISAITPIVTPAYNSKKLTAQQIKRIRAPFEVYQLDAIAYPGNSGSAVYLAESGTVIGVVNSVYVKGTKESALSSPTGITYAIPVNYVRRLLSSISP</sequence>
<protein>
    <submittedName>
        <fullName evidence="2">Serine protease</fullName>
    </submittedName>
</protein>
<dbReference type="Proteomes" id="UP000282818">
    <property type="component" value="Unassembled WGS sequence"/>
</dbReference>
<dbReference type="AlphaFoldDB" id="A0A437Q8A5"/>
<name>A0A437Q8A5_9GAMM</name>
<dbReference type="RefSeq" id="WP_127694276.1">
    <property type="nucleotide sequence ID" value="NZ_SACQ01000004.1"/>
</dbReference>
<comment type="caution">
    <text evidence="2">The sequence shown here is derived from an EMBL/GenBank/DDBJ whole genome shotgun (WGS) entry which is preliminary data.</text>
</comment>
<dbReference type="GO" id="GO:0008233">
    <property type="term" value="F:peptidase activity"/>
    <property type="evidence" value="ECO:0007669"/>
    <property type="project" value="UniProtKB-KW"/>
</dbReference>
<dbReference type="Gene3D" id="2.40.10.10">
    <property type="entry name" value="Trypsin-like serine proteases"/>
    <property type="match status" value="2"/>
</dbReference>
<organism evidence="2 3">
    <name type="scientific">Neptunomonas marina</name>
    <dbReference type="NCBI Taxonomy" id="1815562"/>
    <lineage>
        <taxon>Bacteria</taxon>
        <taxon>Pseudomonadati</taxon>
        <taxon>Pseudomonadota</taxon>
        <taxon>Gammaproteobacteria</taxon>
        <taxon>Oceanospirillales</taxon>
        <taxon>Oceanospirillaceae</taxon>
        <taxon>Neptunomonas</taxon>
    </lineage>
</organism>
<dbReference type="EMBL" id="SACQ01000004">
    <property type="protein sequence ID" value="RVU30740.1"/>
    <property type="molecule type" value="Genomic_DNA"/>
</dbReference>
<dbReference type="InterPro" id="IPR009003">
    <property type="entry name" value="Peptidase_S1_PA"/>
</dbReference>
<proteinExistence type="predicted"/>
<dbReference type="GO" id="GO:0006508">
    <property type="term" value="P:proteolysis"/>
    <property type="evidence" value="ECO:0007669"/>
    <property type="project" value="UniProtKB-KW"/>
</dbReference>
<keyword evidence="2" id="KW-0645">Protease</keyword>
<dbReference type="PANTHER" id="PTHR43019">
    <property type="entry name" value="SERINE ENDOPROTEASE DEGS"/>
    <property type="match status" value="1"/>
</dbReference>
<dbReference type="SUPFAM" id="SSF50494">
    <property type="entry name" value="Trypsin-like serine proteases"/>
    <property type="match status" value="1"/>
</dbReference>
<evidence type="ECO:0000313" key="3">
    <source>
        <dbReference type="Proteomes" id="UP000282818"/>
    </source>
</evidence>
<keyword evidence="3" id="KW-1185">Reference proteome</keyword>
<evidence type="ECO:0000313" key="2">
    <source>
        <dbReference type="EMBL" id="RVU30740.1"/>
    </source>
</evidence>
<accession>A0A437Q8A5</accession>
<gene>
    <name evidence="2" type="ORF">EOE65_10540</name>
</gene>
<evidence type="ECO:0000256" key="1">
    <source>
        <dbReference type="SAM" id="SignalP"/>
    </source>
</evidence>
<dbReference type="InterPro" id="IPR043504">
    <property type="entry name" value="Peptidase_S1_PA_chymotrypsin"/>
</dbReference>
<reference evidence="2 3" key="1">
    <citation type="submission" date="2019-01" db="EMBL/GenBank/DDBJ databases">
        <authorList>
            <person name="Chen W.-M."/>
        </authorList>
    </citation>
    <scope>NUCLEOTIDE SEQUENCE [LARGE SCALE GENOMIC DNA]</scope>
    <source>
        <strain evidence="2 3">HPM-16</strain>
    </source>
</reference>
<feature type="chain" id="PRO_5019547517" evidence="1">
    <location>
        <begin position="25"/>
        <end position="262"/>
    </location>
</feature>
<feature type="signal peptide" evidence="1">
    <location>
        <begin position="1"/>
        <end position="24"/>
    </location>
</feature>
<dbReference type="PANTHER" id="PTHR43019:SF23">
    <property type="entry name" value="PROTEASE DO-LIKE 5, CHLOROPLASTIC"/>
    <property type="match status" value="1"/>
</dbReference>
<dbReference type="Pfam" id="PF13365">
    <property type="entry name" value="Trypsin_2"/>
    <property type="match status" value="1"/>
</dbReference>
<keyword evidence="2" id="KW-0378">Hydrolase</keyword>
<keyword evidence="1" id="KW-0732">Signal</keyword>